<accession>A0A6C2YM72</accession>
<proteinExistence type="predicted"/>
<evidence type="ECO:0000313" key="1">
    <source>
        <dbReference type="EMBL" id="VIP02411.1"/>
    </source>
</evidence>
<dbReference type="PANTHER" id="PTHR10443:SF12">
    <property type="entry name" value="DIPEPTIDASE"/>
    <property type="match status" value="1"/>
</dbReference>
<dbReference type="RefSeq" id="WP_162657589.1">
    <property type="nucleotide sequence ID" value="NZ_LR593887.1"/>
</dbReference>
<dbReference type="GO" id="GO:0070573">
    <property type="term" value="F:metallodipeptidase activity"/>
    <property type="evidence" value="ECO:0007669"/>
    <property type="project" value="InterPro"/>
</dbReference>
<dbReference type="PANTHER" id="PTHR10443">
    <property type="entry name" value="MICROSOMAL DIPEPTIDASE"/>
    <property type="match status" value="1"/>
</dbReference>
<dbReference type="EMBL" id="LR593887">
    <property type="protein sequence ID" value="VTS01318.1"/>
    <property type="molecule type" value="Genomic_DNA"/>
</dbReference>
<dbReference type="GO" id="GO:0006508">
    <property type="term" value="P:proteolysis"/>
    <property type="evidence" value="ECO:0007669"/>
    <property type="project" value="InterPro"/>
</dbReference>
<dbReference type="KEGG" id="tim:GMBLW1_15490"/>
<dbReference type="SUPFAM" id="SSF51556">
    <property type="entry name" value="Metallo-dependent hydrolases"/>
    <property type="match status" value="1"/>
</dbReference>
<keyword evidence="2" id="KW-1185">Reference proteome</keyword>
<dbReference type="EMBL" id="LR586016">
    <property type="protein sequence ID" value="VIP02411.1"/>
    <property type="molecule type" value="Genomic_DNA"/>
</dbReference>
<dbReference type="Pfam" id="PF01244">
    <property type="entry name" value="Peptidase_M19"/>
    <property type="match status" value="1"/>
</dbReference>
<dbReference type="Proteomes" id="UP000464378">
    <property type="component" value="Chromosome"/>
</dbReference>
<dbReference type="Gene3D" id="3.20.20.140">
    <property type="entry name" value="Metal-dependent hydrolases"/>
    <property type="match status" value="1"/>
</dbReference>
<evidence type="ECO:0000313" key="2">
    <source>
        <dbReference type="Proteomes" id="UP000464378"/>
    </source>
</evidence>
<dbReference type="InterPro" id="IPR032466">
    <property type="entry name" value="Metal_Hydrolase"/>
</dbReference>
<reference evidence="1" key="1">
    <citation type="submission" date="2019-04" db="EMBL/GenBank/DDBJ databases">
        <authorList>
            <consortium name="Science for Life Laboratories"/>
        </authorList>
    </citation>
    <scope>NUCLEOTIDE SEQUENCE</scope>
    <source>
        <strain evidence="1">MBLW1</strain>
    </source>
</reference>
<dbReference type="InterPro" id="IPR008257">
    <property type="entry name" value="Pept_M19"/>
</dbReference>
<dbReference type="InParanoid" id="A0A6C2YM72"/>
<protein>
    <recommendedName>
        <fullName evidence="3">Peptidase M19 renal dipeptidase</fullName>
    </recommendedName>
</protein>
<dbReference type="AlphaFoldDB" id="A0A6C2YM72"/>
<sequence>MLLFDGHLDLAYNAIDWNRDLRQSVEDIRAQETLAGMNDLGRRRNTVTFPELRKAQVGLCMATTCTRLESASIAHPFGKTSPQAVYAMAVAHLAYYRAMERGGWMKMLRTRGDLQTHADAYLRDPESTPLGYILHMECADAVLTPDDIHAWFDDGLRTIGLTHYGVNRYGGGTRSEVGLTTDAIPLLKSIESLGMILDMTHLSDVAFWQAADRFSGRIMATHQNARALCNWQRQFPDDQLKHVIQRDGVIGVALDAIMIQPGYVRGQTIPEVTLDDLVNHMDHICQLAGNCRNVGIGSDLDGGFGTEQTPKDLDTIADLQRLPERLMNRGYSETDIRAIMSGNWIRFFSEALPE</sequence>
<evidence type="ECO:0008006" key="3">
    <source>
        <dbReference type="Google" id="ProtNLM"/>
    </source>
</evidence>
<gene>
    <name evidence="1" type="ORF">GMBLW1_15490</name>
</gene>
<name>A0A6C2YM72_9BACT</name>
<dbReference type="PROSITE" id="PS51365">
    <property type="entry name" value="RENAL_DIPEPTIDASE_2"/>
    <property type="match status" value="1"/>
</dbReference>
<organism evidence="1">
    <name type="scientific">Tuwongella immobilis</name>
    <dbReference type="NCBI Taxonomy" id="692036"/>
    <lineage>
        <taxon>Bacteria</taxon>
        <taxon>Pseudomonadati</taxon>
        <taxon>Planctomycetota</taxon>
        <taxon>Planctomycetia</taxon>
        <taxon>Gemmatales</taxon>
        <taxon>Gemmataceae</taxon>
        <taxon>Tuwongella</taxon>
    </lineage>
</organism>